<dbReference type="PANTHER" id="PTHR42872">
    <property type="entry name" value="PROTEIN-GLUTAMATE METHYLESTERASE/PROTEIN-GLUTAMINE GLUTAMINASE"/>
    <property type="match status" value="1"/>
</dbReference>
<organism evidence="4 5">
    <name type="scientific">Skermanella stibiiresistens SB22</name>
    <dbReference type="NCBI Taxonomy" id="1385369"/>
    <lineage>
        <taxon>Bacteria</taxon>
        <taxon>Pseudomonadati</taxon>
        <taxon>Pseudomonadota</taxon>
        <taxon>Alphaproteobacteria</taxon>
        <taxon>Rhodospirillales</taxon>
        <taxon>Azospirillaceae</taxon>
        <taxon>Skermanella</taxon>
    </lineage>
</organism>
<name>W9HC89_9PROT</name>
<dbReference type="Proteomes" id="UP000019486">
    <property type="component" value="Unassembled WGS sequence"/>
</dbReference>
<dbReference type="Pfam" id="PF00072">
    <property type="entry name" value="Response_reg"/>
    <property type="match status" value="1"/>
</dbReference>
<dbReference type="Gene3D" id="3.40.50.2300">
    <property type="match status" value="1"/>
</dbReference>
<dbReference type="SMART" id="SM00448">
    <property type="entry name" value="REC"/>
    <property type="match status" value="1"/>
</dbReference>
<accession>W9HC89</accession>
<dbReference type="InterPro" id="IPR001789">
    <property type="entry name" value="Sig_transdc_resp-reg_receiver"/>
</dbReference>
<keyword evidence="5" id="KW-1185">Reference proteome</keyword>
<dbReference type="InterPro" id="IPR011006">
    <property type="entry name" value="CheY-like_superfamily"/>
</dbReference>
<evidence type="ECO:0000256" key="1">
    <source>
        <dbReference type="ARBA" id="ARBA00022490"/>
    </source>
</evidence>
<evidence type="ECO:0000259" key="3">
    <source>
        <dbReference type="PROSITE" id="PS50110"/>
    </source>
</evidence>
<dbReference type="AlphaFoldDB" id="W9HC89"/>
<evidence type="ECO:0000313" key="4">
    <source>
        <dbReference type="EMBL" id="EWY42341.1"/>
    </source>
</evidence>
<dbReference type="OrthoDB" id="9793421at2"/>
<evidence type="ECO:0000256" key="2">
    <source>
        <dbReference type="PROSITE-ProRule" id="PRU00169"/>
    </source>
</evidence>
<proteinExistence type="predicted"/>
<feature type="domain" description="Response regulatory" evidence="3">
    <location>
        <begin position="21"/>
        <end position="144"/>
    </location>
</feature>
<keyword evidence="1" id="KW-0963">Cytoplasm</keyword>
<evidence type="ECO:0000313" key="5">
    <source>
        <dbReference type="Proteomes" id="UP000019486"/>
    </source>
</evidence>
<dbReference type="EMBL" id="AVFL01000002">
    <property type="protein sequence ID" value="EWY42341.1"/>
    <property type="molecule type" value="Genomic_DNA"/>
</dbReference>
<gene>
    <name evidence="4" type="ORF">N825_19275</name>
</gene>
<protein>
    <recommendedName>
        <fullName evidence="3">Response regulatory domain-containing protein</fullName>
    </recommendedName>
</protein>
<dbReference type="STRING" id="1385369.N825_19275"/>
<dbReference type="SUPFAM" id="SSF52172">
    <property type="entry name" value="CheY-like"/>
    <property type="match status" value="1"/>
</dbReference>
<dbReference type="PROSITE" id="PS50110">
    <property type="entry name" value="RESPONSE_REGULATORY"/>
    <property type="match status" value="1"/>
</dbReference>
<keyword evidence="2" id="KW-0597">Phosphoprotein</keyword>
<dbReference type="PANTHER" id="PTHR42872:SF6">
    <property type="entry name" value="PROTEIN-GLUTAMATE METHYLESTERASE_PROTEIN-GLUTAMINE GLUTAMINASE"/>
    <property type="match status" value="1"/>
</dbReference>
<reference evidence="4 5" key="1">
    <citation type="submission" date="2013-08" db="EMBL/GenBank/DDBJ databases">
        <title>The genome sequence of Skermanella stibiiresistens.</title>
        <authorList>
            <person name="Zhu W."/>
            <person name="Wang G."/>
        </authorList>
    </citation>
    <scope>NUCLEOTIDE SEQUENCE [LARGE SCALE GENOMIC DNA]</scope>
    <source>
        <strain evidence="4 5">SB22</strain>
    </source>
</reference>
<dbReference type="GO" id="GO:0000160">
    <property type="term" value="P:phosphorelay signal transduction system"/>
    <property type="evidence" value="ECO:0007669"/>
    <property type="project" value="InterPro"/>
</dbReference>
<feature type="modified residue" description="4-aspartylphosphate" evidence="2">
    <location>
        <position position="78"/>
    </location>
</feature>
<comment type="caution">
    <text evidence="4">The sequence shown here is derived from an EMBL/GenBank/DDBJ whole genome shotgun (WGS) entry which is preliminary data.</text>
</comment>
<sequence length="160" mass="16125">MPPLEGIHPMEDVAPAVARPGVLIVDDSSMMRSLLSRLVEGDRDGAGQGRWTLLGAAPDGRTAIDLARELRPDICLLDVEMPVLGGLEALPAIRAVSNAVVVVVSSIAAPGSAGRAACLMAGASAVVAKPSGAVSADLVETSGRAILSAMRAALAPPEAT</sequence>